<sequence length="282" mass="32588">MLLLISTTAFSNEPEYNKPHFISKDTLNQVDDNGKKHGYWIVYGKDVDTSLHFPLEGKVREGNFSHGRKEGIWTFYYNDGVTPKLKGNYINNRPEGKFTKYWPNGFVKEEGVFRNQKYQDSLKRFNKEGILIYSANFNSSGNEEGNISYFYDDGTPQFIYKANNGRPVGEAKRYYPNGDVKEIIKYSESGELISSTKKEMTSPEKQVKEEVNAKKPPVVKDKTKLLMNGYNKVYNDNHELWQDGEFKDGLLWNGKVYIYDADGLLLKVEVFKEGRYHSDGQL</sequence>
<reference evidence="1 2" key="1">
    <citation type="submission" date="2016-10" db="EMBL/GenBank/DDBJ databases">
        <authorList>
            <person name="de Groot N.N."/>
        </authorList>
    </citation>
    <scope>NUCLEOTIDE SEQUENCE [LARGE SCALE GENOMIC DNA]</scope>
    <source>
        <strain evidence="1 2">CGMCC 1.7005</strain>
    </source>
</reference>
<protein>
    <submittedName>
        <fullName evidence="1">Antitoxin component YwqK of the YwqJK toxin-antitoxin module</fullName>
    </submittedName>
</protein>
<dbReference type="GO" id="GO:0003682">
    <property type="term" value="F:chromatin binding"/>
    <property type="evidence" value="ECO:0007669"/>
    <property type="project" value="TreeGrafter"/>
</dbReference>
<gene>
    <name evidence="1" type="ORF">SAMN05216474_2458</name>
</gene>
<dbReference type="PANTHER" id="PTHR46820:SF1">
    <property type="entry name" value="HISTONE-LYSINE N-METHYLTRANSFERASE SETD7"/>
    <property type="match status" value="1"/>
</dbReference>
<dbReference type="AlphaFoldDB" id="A0A1I7B194"/>
<dbReference type="EMBL" id="FPAS01000004">
    <property type="protein sequence ID" value="SFT80980.1"/>
    <property type="molecule type" value="Genomic_DNA"/>
</dbReference>
<dbReference type="GO" id="GO:0005694">
    <property type="term" value="C:chromosome"/>
    <property type="evidence" value="ECO:0007669"/>
    <property type="project" value="TreeGrafter"/>
</dbReference>
<dbReference type="Gene3D" id="3.90.930.1">
    <property type="match status" value="2"/>
</dbReference>
<dbReference type="Proteomes" id="UP000236454">
    <property type="component" value="Unassembled WGS sequence"/>
</dbReference>
<organism evidence="1 2">
    <name type="scientific">Lishizhenia tianjinensis</name>
    <dbReference type="NCBI Taxonomy" id="477690"/>
    <lineage>
        <taxon>Bacteria</taxon>
        <taxon>Pseudomonadati</taxon>
        <taxon>Bacteroidota</taxon>
        <taxon>Flavobacteriia</taxon>
        <taxon>Flavobacteriales</taxon>
        <taxon>Crocinitomicaceae</taxon>
        <taxon>Lishizhenia</taxon>
    </lineage>
</organism>
<keyword evidence="2" id="KW-1185">Reference proteome</keyword>
<dbReference type="GO" id="GO:0070828">
    <property type="term" value="P:heterochromatin organization"/>
    <property type="evidence" value="ECO:0007669"/>
    <property type="project" value="TreeGrafter"/>
</dbReference>
<dbReference type="STRING" id="477690.SAMN05216474_2458"/>
<dbReference type="OrthoDB" id="9812747at2"/>
<proteinExistence type="predicted"/>
<dbReference type="PANTHER" id="PTHR46820">
    <property type="entry name" value="HISTONE-LYSINE N-METHYLTRANSFERASE SETD7"/>
    <property type="match status" value="1"/>
</dbReference>
<evidence type="ECO:0000313" key="2">
    <source>
        <dbReference type="Proteomes" id="UP000236454"/>
    </source>
</evidence>
<evidence type="ECO:0000313" key="1">
    <source>
        <dbReference type="EMBL" id="SFT80980.1"/>
    </source>
</evidence>
<accession>A0A1I7B194</accession>
<name>A0A1I7B194_9FLAO</name>
<dbReference type="RefSeq" id="WP_090250488.1">
    <property type="nucleotide sequence ID" value="NZ_FPAS01000004.1"/>
</dbReference>
<dbReference type="SUPFAM" id="SSF82185">
    <property type="entry name" value="Histone H3 K4-specific methyltransferase SET7/9 N-terminal domain"/>
    <property type="match status" value="2"/>
</dbReference>